<evidence type="ECO:0008006" key="3">
    <source>
        <dbReference type="Google" id="ProtNLM"/>
    </source>
</evidence>
<sequence>MVTSVQTLLNNYPLIVTFIIERRYWLKKIELLNLQKIKTVSIRAKGHQRVKIQAPTLQHLLLFFMLQKILLTWILLNVNLKSLELSLVRISDGFLEHIISRFQSLESLTLHHVGLERKGSTLVGSRSLKDLKICSYTSIGEIDAPNLVSLEYVGYPIPELKIAEESSQLKHSNIELAIHNNLSAAFLCKLRKLLSNLTSWSQPFLYFYKCNEIK</sequence>
<keyword evidence="2" id="KW-1185">Reference proteome</keyword>
<name>A0A314L1Z5_NICAT</name>
<dbReference type="PANTHER" id="PTHR34145:SF68">
    <property type="entry name" value="FBD DOMAIN-CONTAINING PROTEIN"/>
    <property type="match status" value="1"/>
</dbReference>
<evidence type="ECO:0000313" key="2">
    <source>
        <dbReference type="Proteomes" id="UP000187609"/>
    </source>
</evidence>
<dbReference type="EMBL" id="MJEQ01000586">
    <property type="protein sequence ID" value="OIT35237.1"/>
    <property type="molecule type" value="Genomic_DNA"/>
</dbReference>
<protein>
    <recommendedName>
        <fullName evidence="3">F-boxlrr-repeat protein</fullName>
    </recommendedName>
</protein>
<comment type="caution">
    <text evidence="1">The sequence shown here is derived from an EMBL/GenBank/DDBJ whole genome shotgun (WGS) entry which is preliminary data.</text>
</comment>
<proteinExistence type="predicted"/>
<accession>A0A314L1Z5</accession>
<dbReference type="Gramene" id="OIT35237">
    <property type="protein sequence ID" value="OIT35237"/>
    <property type="gene ID" value="A4A49_27942"/>
</dbReference>
<organism evidence="1 2">
    <name type="scientific">Nicotiana attenuata</name>
    <name type="common">Coyote tobacco</name>
    <dbReference type="NCBI Taxonomy" id="49451"/>
    <lineage>
        <taxon>Eukaryota</taxon>
        <taxon>Viridiplantae</taxon>
        <taxon>Streptophyta</taxon>
        <taxon>Embryophyta</taxon>
        <taxon>Tracheophyta</taxon>
        <taxon>Spermatophyta</taxon>
        <taxon>Magnoliopsida</taxon>
        <taxon>eudicotyledons</taxon>
        <taxon>Gunneridae</taxon>
        <taxon>Pentapetalae</taxon>
        <taxon>asterids</taxon>
        <taxon>lamiids</taxon>
        <taxon>Solanales</taxon>
        <taxon>Solanaceae</taxon>
        <taxon>Nicotianoideae</taxon>
        <taxon>Nicotianeae</taxon>
        <taxon>Nicotiana</taxon>
    </lineage>
</organism>
<dbReference type="PANTHER" id="PTHR34145">
    <property type="entry name" value="OS02G0105600 PROTEIN"/>
    <property type="match status" value="1"/>
</dbReference>
<dbReference type="AlphaFoldDB" id="A0A314L1Z5"/>
<dbReference type="STRING" id="49451.A0A314L1Z5"/>
<dbReference type="SUPFAM" id="SSF52047">
    <property type="entry name" value="RNI-like"/>
    <property type="match status" value="1"/>
</dbReference>
<dbReference type="InterPro" id="IPR032675">
    <property type="entry name" value="LRR_dom_sf"/>
</dbReference>
<dbReference type="InterPro" id="IPR053772">
    <property type="entry name" value="At1g61320/At1g61330-like"/>
</dbReference>
<dbReference type="Proteomes" id="UP000187609">
    <property type="component" value="Unassembled WGS sequence"/>
</dbReference>
<evidence type="ECO:0000313" key="1">
    <source>
        <dbReference type="EMBL" id="OIT35237.1"/>
    </source>
</evidence>
<gene>
    <name evidence="1" type="ORF">A4A49_27942</name>
</gene>
<dbReference type="Gene3D" id="3.80.10.10">
    <property type="entry name" value="Ribonuclease Inhibitor"/>
    <property type="match status" value="1"/>
</dbReference>
<reference evidence="1" key="1">
    <citation type="submission" date="2016-11" db="EMBL/GenBank/DDBJ databases">
        <title>The genome of Nicotiana attenuata.</title>
        <authorList>
            <person name="Xu S."/>
            <person name="Brockmoeller T."/>
            <person name="Gaquerel E."/>
            <person name="Navarro A."/>
            <person name="Kuhl H."/>
            <person name="Gase K."/>
            <person name="Ling Z."/>
            <person name="Zhou W."/>
            <person name="Kreitzer C."/>
            <person name="Stanke M."/>
            <person name="Tang H."/>
            <person name="Lyons E."/>
            <person name="Pandey P."/>
            <person name="Pandey S.P."/>
            <person name="Timmermann B."/>
            <person name="Baldwin I.T."/>
        </authorList>
    </citation>
    <scope>NUCLEOTIDE SEQUENCE [LARGE SCALE GENOMIC DNA]</scope>
    <source>
        <strain evidence="1">UT</strain>
    </source>
</reference>